<dbReference type="AlphaFoldDB" id="T1CFW8"/>
<protein>
    <submittedName>
        <fullName evidence="1">Methyltransferase type 11</fullName>
    </submittedName>
</protein>
<comment type="caution">
    <text evidence="1">The sequence shown here is derived from an EMBL/GenBank/DDBJ whole genome shotgun (WGS) entry which is preliminary data.</text>
</comment>
<name>T1CFW8_9ZZZZ</name>
<dbReference type="Gene3D" id="3.40.50.150">
    <property type="entry name" value="Vaccinia Virus protein VP39"/>
    <property type="match status" value="1"/>
</dbReference>
<keyword evidence="1" id="KW-0808">Transferase</keyword>
<organism evidence="1">
    <name type="scientific">mine drainage metagenome</name>
    <dbReference type="NCBI Taxonomy" id="410659"/>
    <lineage>
        <taxon>unclassified sequences</taxon>
        <taxon>metagenomes</taxon>
        <taxon>ecological metagenomes</taxon>
    </lineage>
</organism>
<reference evidence="1" key="2">
    <citation type="journal article" date="2014" name="ISME J.">
        <title>Microbial stratification in low pH oxic and suboxic macroscopic growths along an acid mine drainage.</title>
        <authorList>
            <person name="Mendez-Garcia C."/>
            <person name="Mesa V."/>
            <person name="Sprenger R.R."/>
            <person name="Richter M."/>
            <person name="Diez M.S."/>
            <person name="Solano J."/>
            <person name="Bargiela R."/>
            <person name="Golyshina O.V."/>
            <person name="Manteca A."/>
            <person name="Ramos J.L."/>
            <person name="Gallego J.R."/>
            <person name="Llorente I."/>
            <person name="Martins Dos Santos V.A."/>
            <person name="Jensen O.N."/>
            <person name="Pelaez A.I."/>
            <person name="Sanchez J."/>
            <person name="Ferrer M."/>
        </authorList>
    </citation>
    <scope>NUCLEOTIDE SEQUENCE</scope>
</reference>
<gene>
    <name evidence="1" type="ORF">B2A_01390</name>
</gene>
<evidence type="ECO:0000313" key="1">
    <source>
        <dbReference type="EMBL" id="EQD65905.1"/>
    </source>
</evidence>
<feature type="non-terminal residue" evidence="1">
    <location>
        <position position="1"/>
    </location>
</feature>
<dbReference type="SUPFAM" id="SSF53335">
    <property type="entry name" value="S-adenosyl-L-methionine-dependent methyltransferases"/>
    <property type="match status" value="1"/>
</dbReference>
<sequence>ARYVSECGYAVTGVDSSPAMIAKFRARLPGQQTLVSDMRTLCLGRLFHGVLAWDSFFI</sequence>
<proteinExistence type="predicted"/>
<dbReference type="GO" id="GO:0008168">
    <property type="term" value="F:methyltransferase activity"/>
    <property type="evidence" value="ECO:0007669"/>
    <property type="project" value="UniProtKB-KW"/>
</dbReference>
<keyword evidence="1" id="KW-0489">Methyltransferase</keyword>
<dbReference type="EMBL" id="AUZZ01001030">
    <property type="protein sequence ID" value="EQD65905.1"/>
    <property type="molecule type" value="Genomic_DNA"/>
</dbReference>
<accession>T1CFW8</accession>
<dbReference type="GO" id="GO:0032259">
    <property type="term" value="P:methylation"/>
    <property type="evidence" value="ECO:0007669"/>
    <property type="project" value="UniProtKB-KW"/>
</dbReference>
<dbReference type="InterPro" id="IPR029063">
    <property type="entry name" value="SAM-dependent_MTases_sf"/>
</dbReference>
<reference evidence="1" key="1">
    <citation type="submission" date="2013-08" db="EMBL/GenBank/DDBJ databases">
        <authorList>
            <person name="Mendez C."/>
            <person name="Richter M."/>
            <person name="Ferrer M."/>
            <person name="Sanchez J."/>
        </authorList>
    </citation>
    <scope>NUCLEOTIDE SEQUENCE</scope>
</reference>